<keyword evidence="5" id="KW-0378">Hydrolase</keyword>
<evidence type="ECO:0000256" key="4">
    <source>
        <dbReference type="ARBA" id="ARBA00022729"/>
    </source>
</evidence>
<feature type="disulfide bond" evidence="7">
    <location>
        <begin position="98"/>
        <end position="110"/>
    </location>
</feature>
<dbReference type="PANTHER" id="PTHR46471:SF2">
    <property type="entry name" value="CHITIN DEACETYLASE-RELATED"/>
    <property type="match status" value="1"/>
</dbReference>
<dbReference type="Gene3D" id="1.20.90.10">
    <property type="entry name" value="Phospholipase A2 domain"/>
    <property type="match status" value="1"/>
</dbReference>
<dbReference type="AlphaFoldDB" id="A0A1Y2CI51"/>
<dbReference type="SUPFAM" id="SSF48619">
    <property type="entry name" value="Phospholipase A2, PLA2"/>
    <property type="match status" value="1"/>
</dbReference>
<comment type="caution">
    <text evidence="7">Lacks conserved residue(s) required for the propagation of feature annotation.</text>
</comment>
<evidence type="ECO:0000256" key="8">
    <source>
        <dbReference type="SAM" id="SignalP"/>
    </source>
</evidence>
<sequence length="357" mass="41146">MINLNILRVFLFFTFNLVNGKNNKCIKYYNAEIGEICDNVAVKNEVSLNKLNSLNENSDCKSGESLKLRRVCIKGKISFNNYINISFDGRCGKEFGVCPFNQCCNLYGYCGYGSSYCQAGCQSEFGACDQSHKVSFYQSFNEFSSENNELNQEENSNEIAERAAKNFFPTINQYNSFINSTKSIMDKYTSVIKNITINFDTNFNINKCKIECNSFFNYFKAYIKDKILDLYKKENIEEKIKIIDKEYNDLKNYQYENNNHLLARGVDCSKANVYNKVGTKGEVSVIYKENKNNAFLRYKKWNSNSRIDGCSIPTKLGKLELKNFLPACNEHDVCYHCSKSKDSCDNSFYEVFSLILN</sequence>
<dbReference type="SUPFAM" id="SSF57016">
    <property type="entry name" value="Plant lectins/antimicrobial peptides"/>
    <property type="match status" value="1"/>
</dbReference>
<dbReference type="GO" id="GO:0008061">
    <property type="term" value="F:chitin binding"/>
    <property type="evidence" value="ECO:0007669"/>
    <property type="project" value="UniProtKB-UniRule"/>
</dbReference>
<keyword evidence="2 7" id="KW-0147">Chitin-binding</keyword>
<feature type="domain" description="Chitin-binding type-1" evidence="9">
    <location>
        <begin position="88"/>
        <end position="130"/>
    </location>
</feature>
<feature type="disulfide bond" evidence="7">
    <location>
        <begin position="103"/>
        <end position="117"/>
    </location>
</feature>
<keyword evidence="3" id="KW-0479">Metal-binding</keyword>
<evidence type="ECO:0000256" key="6">
    <source>
        <dbReference type="ARBA" id="ARBA00023277"/>
    </source>
</evidence>
<dbReference type="Pfam" id="PF00187">
    <property type="entry name" value="Chitin_bind_1"/>
    <property type="match status" value="1"/>
</dbReference>
<dbReference type="GO" id="GO:0004623">
    <property type="term" value="F:phospholipase A2 activity"/>
    <property type="evidence" value="ECO:0007669"/>
    <property type="project" value="InterPro"/>
</dbReference>
<dbReference type="Proteomes" id="UP000193920">
    <property type="component" value="Unassembled WGS sequence"/>
</dbReference>
<feature type="chain" id="PRO_5012327497" description="Chitin-binding type-1 domain-containing protein" evidence="8">
    <location>
        <begin position="21"/>
        <end position="357"/>
    </location>
</feature>
<reference evidence="10 11" key="1">
    <citation type="submission" date="2016-08" db="EMBL/GenBank/DDBJ databases">
        <title>A Parts List for Fungal Cellulosomes Revealed by Comparative Genomics.</title>
        <authorList>
            <consortium name="DOE Joint Genome Institute"/>
            <person name="Haitjema C.H."/>
            <person name="Gilmore S.P."/>
            <person name="Henske J.K."/>
            <person name="Solomon K.V."/>
            <person name="De Groot R."/>
            <person name="Kuo A."/>
            <person name="Mondo S.J."/>
            <person name="Salamov A.A."/>
            <person name="Labutti K."/>
            <person name="Zhao Z."/>
            <person name="Chiniquy J."/>
            <person name="Barry K."/>
            <person name="Brewer H.M."/>
            <person name="Purvine S.O."/>
            <person name="Wright A.T."/>
            <person name="Boxma B."/>
            <person name="Van Alen T."/>
            <person name="Hackstein J.H."/>
            <person name="Baker S.E."/>
            <person name="Grigoriev I.V."/>
            <person name="O'Malley M.A."/>
        </authorList>
    </citation>
    <scope>NUCLEOTIDE SEQUENCE [LARGE SCALE GENOMIC DNA]</scope>
    <source>
        <strain evidence="10 11">G1</strain>
    </source>
</reference>
<evidence type="ECO:0000313" key="11">
    <source>
        <dbReference type="Proteomes" id="UP000193920"/>
    </source>
</evidence>
<dbReference type="PROSITE" id="PS50941">
    <property type="entry name" value="CHIT_BIND_I_2"/>
    <property type="match status" value="1"/>
</dbReference>
<dbReference type="InterPro" id="IPR001002">
    <property type="entry name" value="Chitin-bd_1"/>
</dbReference>
<protein>
    <recommendedName>
        <fullName evidence="9">Chitin-binding type-1 domain-containing protein</fullName>
    </recommendedName>
</protein>
<dbReference type="CDD" id="cd00035">
    <property type="entry name" value="ChtBD1"/>
    <property type="match status" value="1"/>
</dbReference>
<dbReference type="GO" id="GO:0006644">
    <property type="term" value="P:phospholipid metabolic process"/>
    <property type="evidence" value="ECO:0007669"/>
    <property type="project" value="InterPro"/>
</dbReference>
<dbReference type="InterPro" id="IPR036444">
    <property type="entry name" value="PLipase_A2_dom_sf"/>
</dbReference>
<comment type="cofactor">
    <cofactor evidence="1">
        <name>Co(2+)</name>
        <dbReference type="ChEBI" id="CHEBI:48828"/>
    </cofactor>
</comment>
<proteinExistence type="predicted"/>
<keyword evidence="11" id="KW-1185">Reference proteome</keyword>
<dbReference type="InterPro" id="IPR036861">
    <property type="entry name" value="Endochitinase-like_sf"/>
</dbReference>
<dbReference type="PANTHER" id="PTHR46471">
    <property type="entry name" value="CHITIN DEACETYLASE"/>
    <property type="match status" value="1"/>
</dbReference>
<keyword evidence="6" id="KW-0119">Carbohydrate metabolism</keyword>
<dbReference type="EMBL" id="MCOG01000106">
    <property type="protein sequence ID" value="ORY46728.1"/>
    <property type="molecule type" value="Genomic_DNA"/>
</dbReference>
<name>A0A1Y2CI51_9FUNG</name>
<evidence type="ECO:0000256" key="1">
    <source>
        <dbReference type="ARBA" id="ARBA00001941"/>
    </source>
</evidence>
<dbReference type="OrthoDB" id="5985073at2759"/>
<evidence type="ECO:0000259" key="9">
    <source>
        <dbReference type="PROSITE" id="PS50941"/>
    </source>
</evidence>
<dbReference type="GO" id="GO:0046872">
    <property type="term" value="F:metal ion binding"/>
    <property type="evidence" value="ECO:0007669"/>
    <property type="project" value="UniProtKB-KW"/>
</dbReference>
<dbReference type="Gene3D" id="3.30.60.10">
    <property type="entry name" value="Endochitinase-like"/>
    <property type="match status" value="1"/>
</dbReference>
<evidence type="ECO:0000313" key="10">
    <source>
        <dbReference type="EMBL" id="ORY46728.1"/>
    </source>
</evidence>
<evidence type="ECO:0000256" key="3">
    <source>
        <dbReference type="ARBA" id="ARBA00022723"/>
    </source>
</evidence>
<organism evidence="10 11">
    <name type="scientific">Neocallimastix californiae</name>
    <dbReference type="NCBI Taxonomy" id="1754190"/>
    <lineage>
        <taxon>Eukaryota</taxon>
        <taxon>Fungi</taxon>
        <taxon>Fungi incertae sedis</taxon>
        <taxon>Chytridiomycota</taxon>
        <taxon>Chytridiomycota incertae sedis</taxon>
        <taxon>Neocallimastigomycetes</taxon>
        <taxon>Neocallimastigales</taxon>
        <taxon>Neocallimastigaceae</taxon>
        <taxon>Neocallimastix</taxon>
    </lineage>
</organism>
<keyword evidence="7" id="KW-1015">Disulfide bond</keyword>
<keyword evidence="4 8" id="KW-0732">Signal</keyword>
<evidence type="ECO:0000256" key="5">
    <source>
        <dbReference type="ARBA" id="ARBA00022801"/>
    </source>
</evidence>
<evidence type="ECO:0000256" key="2">
    <source>
        <dbReference type="ARBA" id="ARBA00022669"/>
    </source>
</evidence>
<accession>A0A1Y2CI51</accession>
<feature type="signal peptide" evidence="8">
    <location>
        <begin position="1"/>
        <end position="20"/>
    </location>
</feature>
<dbReference type="GO" id="GO:0050482">
    <property type="term" value="P:arachidonate secretion"/>
    <property type="evidence" value="ECO:0007669"/>
    <property type="project" value="InterPro"/>
</dbReference>
<comment type="caution">
    <text evidence="10">The sequence shown here is derived from an EMBL/GenBank/DDBJ whole genome shotgun (WGS) entry which is preliminary data.</text>
</comment>
<gene>
    <name evidence="10" type="ORF">LY90DRAFT_509179</name>
</gene>
<evidence type="ECO:0000256" key="7">
    <source>
        <dbReference type="PROSITE-ProRule" id="PRU00261"/>
    </source>
</evidence>